<dbReference type="SUPFAM" id="SSF52091">
    <property type="entry name" value="SpoIIaa-like"/>
    <property type="match status" value="1"/>
</dbReference>
<accession>A0A7X2Z8P9</accession>
<dbReference type="Pfam" id="PF01740">
    <property type="entry name" value="STAS"/>
    <property type="match status" value="1"/>
</dbReference>
<dbReference type="EMBL" id="WNZX01000004">
    <property type="protein sequence ID" value="MUG70395.1"/>
    <property type="molecule type" value="Genomic_DNA"/>
</dbReference>
<dbReference type="Gene3D" id="3.30.750.24">
    <property type="entry name" value="STAS domain"/>
    <property type="match status" value="1"/>
</dbReference>
<keyword evidence="3" id="KW-1185">Reference proteome</keyword>
<dbReference type="InterPro" id="IPR036513">
    <property type="entry name" value="STAS_dom_sf"/>
</dbReference>
<gene>
    <name evidence="2" type="ORF">GNP93_06850</name>
</gene>
<protein>
    <submittedName>
        <fullName evidence="2">STAS domain-containing protein</fullName>
    </submittedName>
</protein>
<organism evidence="2 3">
    <name type="scientific">Paenibacillus validus</name>
    <dbReference type="NCBI Taxonomy" id="44253"/>
    <lineage>
        <taxon>Bacteria</taxon>
        <taxon>Bacillati</taxon>
        <taxon>Bacillota</taxon>
        <taxon>Bacilli</taxon>
        <taxon>Bacillales</taxon>
        <taxon>Paenibacillaceae</taxon>
        <taxon>Paenibacillus</taxon>
    </lineage>
</organism>
<reference evidence="2 3" key="1">
    <citation type="submission" date="2019-11" db="EMBL/GenBank/DDBJ databases">
        <title>Draft genome sequences of five Paenibacillus species of dairy origin.</title>
        <authorList>
            <person name="Olajide A.M."/>
            <person name="Chen S."/>
            <person name="Lapointe G."/>
        </authorList>
    </citation>
    <scope>NUCLEOTIDE SEQUENCE [LARGE SCALE GENOMIC DNA]</scope>
    <source>
        <strain evidence="2 3">2CS3</strain>
    </source>
</reference>
<comment type="caution">
    <text evidence="2">The sequence shown here is derived from an EMBL/GenBank/DDBJ whole genome shotgun (WGS) entry which is preliminary data.</text>
</comment>
<sequence length="116" mass="12706">MGGLPNEQLGGMIVRLEMKQHIQGSTLRVEIIGLMDYSTIDDFELGIPDNVTKIIVDLAGLDFIDSTGIGAFLSMIYDASERGSTVEFVSMNDVITELFDTIGIFRIMESLQKGGQ</sequence>
<proteinExistence type="predicted"/>
<dbReference type="CDD" id="cd07043">
    <property type="entry name" value="STAS_anti-anti-sigma_factors"/>
    <property type="match status" value="1"/>
</dbReference>
<feature type="domain" description="STAS" evidence="1">
    <location>
        <begin position="1"/>
        <end position="116"/>
    </location>
</feature>
<dbReference type="AlphaFoldDB" id="A0A7X2Z8P9"/>
<dbReference type="Proteomes" id="UP000450917">
    <property type="component" value="Unassembled WGS sequence"/>
</dbReference>
<name>A0A7X2Z8P9_9BACL</name>
<evidence type="ECO:0000313" key="3">
    <source>
        <dbReference type="Proteomes" id="UP000450917"/>
    </source>
</evidence>
<dbReference type="PROSITE" id="PS50801">
    <property type="entry name" value="STAS"/>
    <property type="match status" value="1"/>
</dbReference>
<evidence type="ECO:0000259" key="1">
    <source>
        <dbReference type="PROSITE" id="PS50801"/>
    </source>
</evidence>
<evidence type="ECO:0000313" key="2">
    <source>
        <dbReference type="EMBL" id="MUG70395.1"/>
    </source>
</evidence>
<dbReference type="InterPro" id="IPR002645">
    <property type="entry name" value="STAS_dom"/>
</dbReference>